<dbReference type="Proteomes" id="UP001207918">
    <property type="component" value="Unassembled WGS sequence"/>
</dbReference>
<name>A0ABT3PQ49_9BACT</name>
<dbReference type="InterPro" id="IPR012373">
    <property type="entry name" value="Ferrdict_sens_TM"/>
</dbReference>
<dbReference type="PANTHER" id="PTHR30273">
    <property type="entry name" value="PERIPLASMIC SIGNAL SENSOR AND SIGMA FACTOR ACTIVATOR FECR-RELATED"/>
    <property type="match status" value="1"/>
</dbReference>
<evidence type="ECO:0000313" key="4">
    <source>
        <dbReference type="EMBL" id="MCW9707987.1"/>
    </source>
</evidence>
<keyword evidence="1" id="KW-0812">Transmembrane</keyword>
<dbReference type="InterPro" id="IPR032508">
    <property type="entry name" value="FecR_C"/>
</dbReference>
<gene>
    <name evidence="4" type="ORF">J6I44_14065</name>
</gene>
<proteinExistence type="predicted"/>
<dbReference type="Pfam" id="PF16344">
    <property type="entry name" value="FecR_C"/>
    <property type="match status" value="1"/>
</dbReference>
<feature type="transmembrane region" description="Helical" evidence="1">
    <location>
        <begin position="97"/>
        <end position="119"/>
    </location>
</feature>
<dbReference type="RefSeq" id="WP_265766773.1">
    <property type="nucleotide sequence ID" value="NZ_JAGGJA010000009.1"/>
</dbReference>
<dbReference type="PIRSF" id="PIRSF018266">
    <property type="entry name" value="FecR"/>
    <property type="match status" value="1"/>
</dbReference>
<dbReference type="Gene3D" id="2.60.120.1440">
    <property type="match status" value="1"/>
</dbReference>
<protein>
    <submittedName>
        <fullName evidence="4">FecR domain-containing protein</fullName>
    </submittedName>
</protein>
<keyword evidence="1" id="KW-1133">Transmembrane helix</keyword>
<reference evidence="4 5" key="1">
    <citation type="submission" date="2021-03" db="EMBL/GenBank/DDBJ databases">
        <title>Aliifodinibius sp. nov., a new bacterium isolated from saline soil.</title>
        <authorList>
            <person name="Galisteo C."/>
            <person name="De La Haba R."/>
            <person name="Sanchez-Porro C."/>
            <person name="Ventosa A."/>
        </authorList>
    </citation>
    <scope>NUCLEOTIDE SEQUENCE [LARGE SCALE GENOMIC DNA]</scope>
    <source>
        <strain evidence="4 5">1BSP15-2V2</strain>
    </source>
</reference>
<organism evidence="4 5">
    <name type="scientific">Fodinibius salsisoli</name>
    <dbReference type="NCBI Taxonomy" id="2820877"/>
    <lineage>
        <taxon>Bacteria</taxon>
        <taxon>Pseudomonadati</taxon>
        <taxon>Balneolota</taxon>
        <taxon>Balneolia</taxon>
        <taxon>Balneolales</taxon>
        <taxon>Balneolaceae</taxon>
        <taxon>Fodinibius</taxon>
    </lineage>
</organism>
<dbReference type="InterPro" id="IPR006860">
    <property type="entry name" value="FecR"/>
</dbReference>
<feature type="domain" description="FecR protein" evidence="2">
    <location>
        <begin position="135"/>
        <end position="228"/>
    </location>
</feature>
<dbReference type="PANTHER" id="PTHR30273:SF2">
    <property type="entry name" value="PROTEIN FECR"/>
    <property type="match status" value="1"/>
</dbReference>
<evidence type="ECO:0000259" key="3">
    <source>
        <dbReference type="Pfam" id="PF16344"/>
    </source>
</evidence>
<keyword evidence="1" id="KW-0472">Membrane</keyword>
<evidence type="ECO:0000259" key="2">
    <source>
        <dbReference type="Pfam" id="PF04773"/>
    </source>
</evidence>
<keyword evidence="5" id="KW-1185">Reference proteome</keyword>
<evidence type="ECO:0000256" key="1">
    <source>
        <dbReference type="SAM" id="Phobius"/>
    </source>
</evidence>
<comment type="caution">
    <text evidence="4">The sequence shown here is derived from an EMBL/GenBank/DDBJ whole genome shotgun (WGS) entry which is preliminary data.</text>
</comment>
<feature type="domain" description="Protein FecR C-terminal" evidence="3">
    <location>
        <begin position="277"/>
        <end position="345"/>
    </location>
</feature>
<evidence type="ECO:0000313" key="5">
    <source>
        <dbReference type="Proteomes" id="UP001207918"/>
    </source>
</evidence>
<dbReference type="Gene3D" id="3.55.50.30">
    <property type="match status" value="1"/>
</dbReference>
<dbReference type="Pfam" id="PF04773">
    <property type="entry name" value="FecR"/>
    <property type="match status" value="1"/>
</dbReference>
<accession>A0ABT3PQ49</accession>
<dbReference type="EMBL" id="JAGGJA010000009">
    <property type="protein sequence ID" value="MCW9707987.1"/>
    <property type="molecule type" value="Genomic_DNA"/>
</dbReference>
<sequence>MSERNPDIAKLLDDDSFVRWINNEATPEEQQQWEYWESQGEEYRMLKEQAKLLYELPMADDAGEDRKQQLARLNRSIDQREHNVWRLPFVQKRSTTAYSYAAATIALLIGVLSIILYSIEEGRTSSQVAYRTVSIDYGMRGTIEISDGSQITLNSNTKLRYAPEQLNADTIEVWLNGEGYFSITRNPRGQRRSFIVHTSEGNVEVLGTRFNVSTRDQQTNVVLEEGKVGLELKDSTQQARDSYVMRPGELAVLSKDNKEIGVQAVDPALYTSWTNHKMMFDRTALEKIAKDIEHTYGVDIQVDGSSLKSEKISGSVNNPDLQTLLDGLSEALDIEIRRTNNHITISRNK</sequence>